<dbReference type="AlphaFoldDB" id="A0A0D0BUY9"/>
<name>A0A0D0BUY9_9AGAR</name>
<evidence type="ECO:0000313" key="5">
    <source>
        <dbReference type="Proteomes" id="UP000053593"/>
    </source>
</evidence>
<dbReference type="GO" id="GO:0008270">
    <property type="term" value="F:zinc ion binding"/>
    <property type="evidence" value="ECO:0007669"/>
    <property type="project" value="UniProtKB-KW"/>
</dbReference>
<dbReference type="PROSITE" id="PS00028">
    <property type="entry name" value="ZINC_FINGER_C2H2_1"/>
    <property type="match status" value="1"/>
</dbReference>
<gene>
    <name evidence="4" type="ORF">GYMLUDRAFT_49389</name>
</gene>
<evidence type="ECO:0000256" key="1">
    <source>
        <dbReference type="PROSITE-ProRule" id="PRU00042"/>
    </source>
</evidence>
<protein>
    <recommendedName>
        <fullName evidence="3">C2H2-type domain-containing protein</fullName>
    </recommendedName>
</protein>
<sequence>MPTTNGPHLFTNEGFDQQGISNQAPIGLGFQVPSTSTMDLNGPSNPNVHSLATSPDDSLSTTAVSLSPTARCLIQQDGRICKMLLSGETYIAHFERDHSMNGPRKCRWAGCHRRRALCTQQRLLTHLETHLNSIRQKFFCDHPRCRRSFSRKDGLSRHLKKFHRPRKY</sequence>
<feature type="domain" description="C2H2-type" evidence="3">
    <location>
        <begin position="138"/>
        <end position="168"/>
    </location>
</feature>
<dbReference type="HOGENOM" id="CLU_1586679_0_0_1"/>
<dbReference type="OrthoDB" id="8117402at2759"/>
<dbReference type="EMBL" id="KN834830">
    <property type="protein sequence ID" value="KIK53394.1"/>
    <property type="molecule type" value="Genomic_DNA"/>
</dbReference>
<dbReference type="Gene3D" id="3.30.160.60">
    <property type="entry name" value="Classic Zinc Finger"/>
    <property type="match status" value="1"/>
</dbReference>
<keyword evidence="1" id="KW-0863">Zinc-finger</keyword>
<keyword evidence="1" id="KW-0479">Metal-binding</keyword>
<dbReference type="SMART" id="SM00355">
    <property type="entry name" value="ZnF_C2H2"/>
    <property type="match status" value="2"/>
</dbReference>
<dbReference type="Proteomes" id="UP000053593">
    <property type="component" value="Unassembled WGS sequence"/>
</dbReference>
<evidence type="ECO:0000313" key="4">
    <source>
        <dbReference type="EMBL" id="KIK53394.1"/>
    </source>
</evidence>
<evidence type="ECO:0000256" key="2">
    <source>
        <dbReference type="SAM" id="MobiDB-lite"/>
    </source>
</evidence>
<evidence type="ECO:0000259" key="3">
    <source>
        <dbReference type="PROSITE" id="PS50157"/>
    </source>
</evidence>
<dbReference type="InterPro" id="IPR013087">
    <property type="entry name" value="Znf_C2H2_type"/>
</dbReference>
<keyword evidence="1" id="KW-0862">Zinc</keyword>
<accession>A0A0D0BUY9</accession>
<reference evidence="4 5" key="1">
    <citation type="submission" date="2014-04" db="EMBL/GenBank/DDBJ databases">
        <title>Evolutionary Origins and Diversification of the Mycorrhizal Mutualists.</title>
        <authorList>
            <consortium name="DOE Joint Genome Institute"/>
            <consortium name="Mycorrhizal Genomics Consortium"/>
            <person name="Kohler A."/>
            <person name="Kuo A."/>
            <person name="Nagy L.G."/>
            <person name="Floudas D."/>
            <person name="Copeland A."/>
            <person name="Barry K.W."/>
            <person name="Cichocki N."/>
            <person name="Veneault-Fourrey C."/>
            <person name="LaButti K."/>
            <person name="Lindquist E.A."/>
            <person name="Lipzen A."/>
            <person name="Lundell T."/>
            <person name="Morin E."/>
            <person name="Murat C."/>
            <person name="Riley R."/>
            <person name="Ohm R."/>
            <person name="Sun H."/>
            <person name="Tunlid A."/>
            <person name="Henrissat B."/>
            <person name="Grigoriev I.V."/>
            <person name="Hibbett D.S."/>
            <person name="Martin F."/>
        </authorList>
    </citation>
    <scope>NUCLEOTIDE SEQUENCE [LARGE SCALE GENOMIC DNA]</scope>
    <source>
        <strain evidence="4 5">FD-317 M1</strain>
    </source>
</reference>
<dbReference type="PROSITE" id="PS50157">
    <property type="entry name" value="ZINC_FINGER_C2H2_2"/>
    <property type="match status" value="1"/>
</dbReference>
<proteinExistence type="predicted"/>
<keyword evidence="5" id="KW-1185">Reference proteome</keyword>
<feature type="compositionally biased region" description="Polar residues" evidence="2">
    <location>
        <begin position="14"/>
        <end position="24"/>
    </location>
</feature>
<organism evidence="4 5">
    <name type="scientific">Collybiopsis luxurians FD-317 M1</name>
    <dbReference type="NCBI Taxonomy" id="944289"/>
    <lineage>
        <taxon>Eukaryota</taxon>
        <taxon>Fungi</taxon>
        <taxon>Dikarya</taxon>
        <taxon>Basidiomycota</taxon>
        <taxon>Agaricomycotina</taxon>
        <taxon>Agaricomycetes</taxon>
        <taxon>Agaricomycetidae</taxon>
        <taxon>Agaricales</taxon>
        <taxon>Marasmiineae</taxon>
        <taxon>Omphalotaceae</taxon>
        <taxon>Collybiopsis</taxon>
        <taxon>Collybiopsis luxurians</taxon>
    </lineage>
</organism>
<feature type="region of interest" description="Disordered" evidence="2">
    <location>
        <begin position="1"/>
        <end position="56"/>
    </location>
</feature>
<feature type="compositionally biased region" description="Polar residues" evidence="2">
    <location>
        <begin position="32"/>
        <end position="56"/>
    </location>
</feature>